<dbReference type="RefSeq" id="WP_332864446.1">
    <property type="nucleotide sequence ID" value="NZ_JBAFSM010000011.1"/>
</dbReference>
<dbReference type="Proteomes" id="UP001328733">
    <property type="component" value="Unassembled WGS sequence"/>
</dbReference>
<dbReference type="SMART" id="SM01248">
    <property type="entry name" value="KaiB"/>
    <property type="match status" value="1"/>
</dbReference>
<reference evidence="2 3" key="1">
    <citation type="submission" date="2024-01" db="EMBL/GenBank/DDBJ databases">
        <title>Genomic insights into the taxonomy and metabolism of the cyanobacterium Pannus brasiliensis CCIBt3594.</title>
        <authorList>
            <person name="Machado M."/>
            <person name="Botero N.B."/>
            <person name="Andreote A.P.D."/>
            <person name="Feitosa A.M.T."/>
            <person name="Popin R."/>
            <person name="Sivonen K."/>
            <person name="Fiore M.F."/>
        </authorList>
    </citation>
    <scope>NUCLEOTIDE SEQUENCE [LARGE SCALE GENOMIC DNA]</scope>
    <source>
        <strain evidence="2 3">CCIBt3594</strain>
    </source>
</reference>
<organism evidence="2 3">
    <name type="scientific">Pannus brasiliensis CCIBt3594</name>
    <dbReference type="NCBI Taxonomy" id="1427578"/>
    <lineage>
        <taxon>Bacteria</taxon>
        <taxon>Bacillati</taxon>
        <taxon>Cyanobacteriota</taxon>
        <taxon>Cyanophyceae</taxon>
        <taxon>Oscillatoriophycideae</taxon>
        <taxon>Chroococcales</taxon>
        <taxon>Microcystaceae</taxon>
        <taxon>Pannus</taxon>
    </lineage>
</organism>
<dbReference type="AlphaFoldDB" id="A0AAW9QRY2"/>
<evidence type="ECO:0000313" key="3">
    <source>
        <dbReference type="Proteomes" id="UP001328733"/>
    </source>
</evidence>
<gene>
    <name evidence="2" type="ORF">V0288_07575</name>
</gene>
<name>A0AAW9QRY2_9CHRO</name>
<protein>
    <submittedName>
        <fullName evidence="2">Circadian clock KaiB family protein</fullName>
    </submittedName>
</protein>
<dbReference type="GO" id="GO:0048511">
    <property type="term" value="P:rhythmic process"/>
    <property type="evidence" value="ECO:0007669"/>
    <property type="project" value="InterPro"/>
</dbReference>
<proteinExistence type="predicted"/>
<dbReference type="PANTHER" id="PTHR41709">
    <property type="entry name" value="KAIB-LIKE PROTEIN 1"/>
    <property type="match status" value="1"/>
</dbReference>
<feature type="domain" description="KaiB" evidence="1">
    <location>
        <begin position="7"/>
        <end position="88"/>
    </location>
</feature>
<comment type="caution">
    <text evidence="2">The sequence shown here is derived from an EMBL/GenBank/DDBJ whole genome shotgun (WGS) entry which is preliminary data.</text>
</comment>
<keyword evidence="3" id="KW-1185">Reference proteome</keyword>
<dbReference type="CDD" id="cd02978">
    <property type="entry name" value="KaiB_like"/>
    <property type="match status" value="1"/>
</dbReference>
<accession>A0AAW9QRY2</accession>
<evidence type="ECO:0000259" key="1">
    <source>
        <dbReference type="SMART" id="SM01248"/>
    </source>
</evidence>
<dbReference type="SUPFAM" id="SSF52833">
    <property type="entry name" value="Thioredoxin-like"/>
    <property type="match status" value="1"/>
</dbReference>
<dbReference type="InterPro" id="IPR011649">
    <property type="entry name" value="KaiB_domain"/>
</dbReference>
<dbReference type="PANTHER" id="PTHR41709:SF2">
    <property type="entry name" value="CIRCADIAN CLOCK PROTEIN KAIB2"/>
    <property type="match status" value="1"/>
</dbReference>
<dbReference type="Gene3D" id="3.40.30.10">
    <property type="entry name" value="Glutaredoxin"/>
    <property type="match status" value="1"/>
</dbReference>
<dbReference type="EMBL" id="JBAFSM010000011">
    <property type="protein sequence ID" value="MEG3436977.1"/>
    <property type="molecule type" value="Genomic_DNA"/>
</dbReference>
<dbReference type="InterPro" id="IPR036249">
    <property type="entry name" value="Thioredoxin-like_sf"/>
</dbReference>
<dbReference type="InterPro" id="IPR039022">
    <property type="entry name" value="KaiB-like"/>
</dbReference>
<evidence type="ECO:0000313" key="2">
    <source>
        <dbReference type="EMBL" id="MEG3436977.1"/>
    </source>
</evidence>
<dbReference type="Pfam" id="PF07689">
    <property type="entry name" value="KaiB"/>
    <property type="match status" value="1"/>
</dbReference>
<sequence>MSQYLLKLYIMGNSTKSQRAIANLFRICREELSDRYTVEIIDVLEQPQVAEQDRILVTPTLVKQLPPPLQRIIGDMSNTQKVLLGLDIIAKDANVN</sequence>